<dbReference type="OrthoDB" id="2498397at2759"/>
<feature type="domain" description="F-box" evidence="1">
    <location>
        <begin position="66"/>
        <end position="115"/>
    </location>
</feature>
<dbReference type="InterPro" id="IPR001810">
    <property type="entry name" value="F-box_dom"/>
</dbReference>
<dbReference type="Pfam" id="PF12937">
    <property type="entry name" value="F-box-like"/>
    <property type="match status" value="1"/>
</dbReference>
<dbReference type="PROSITE" id="PS50181">
    <property type="entry name" value="FBOX"/>
    <property type="match status" value="1"/>
</dbReference>
<evidence type="ECO:0000259" key="1">
    <source>
        <dbReference type="PROSITE" id="PS50181"/>
    </source>
</evidence>
<protein>
    <recommendedName>
        <fullName evidence="1">F-box domain-containing protein</fullName>
    </recommendedName>
</protein>
<name>A0A9P6NGT7_9BASI</name>
<evidence type="ECO:0000313" key="3">
    <source>
        <dbReference type="Proteomes" id="UP000886653"/>
    </source>
</evidence>
<dbReference type="Gene3D" id="1.20.1280.50">
    <property type="match status" value="1"/>
</dbReference>
<reference evidence="2" key="1">
    <citation type="submission" date="2013-11" db="EMBL/GenBank/DDBJ databases">
        <title>Genome sequence of the fusiform rust pathogen reveals effectors for host alternation and coevolution with pine.</title>
        <authorList>
            <consortium name="DOE Joint Genome Institute"/>
            <person name="Smith K."/>
            <person name="Pendleton A."/>
            <person name="Kubisiak T."/>
            <person name="Anderson C."/>
            <person name="Salamov A."/>
            <person name="Aerts A."/>
            <person name="Riley R."/>
            <person name="Clum A."/>
            <person name="Lindquist E."/>
            <person name="Ence D."/>
            <person name="Campbell M."/>
            <person name="Kronenberg Z."/>
            <person name="Feau N."/>
            <person name="Dhillon B."/>
            <person name="Hamelin R."/>
            <person name="Burleigh J."/>
            <person name="Smith J."/>
            <person name="Yandell M."/>
            <person name="Nelson C."/>
            <person name="Grigoriev I."/>
            <person name="Davis J."/>
        </authorList>
    </citation>
    <scope>NUCLEOTIDE SEQUENCE</scope>
    <source>
        <strain evidence="2">G11</strain>
    </source>
</reference>
<dbReference type="Proteomes" id="UP000886653">
    <property type="component" value="Unassembled WGS sequence"/>
</dbReference>
<organism evidence="2 3">
    <name type="scientific">Cronartium quercuum f. sp. fusiforme G11</name>
    <dbReference type="NCBI Taxonomy" id="708437"/>
    <lineage>
        <taxon>Eukaryota</taxon>
        <taxon>Fungi</taxon>
        <taxon>Dikarya</taxon>
        <taxon>Basidiomycota</taxon>
        <taxon>Pucciniomycotina</taxon>
        <taxon>Pucciniomycetes</taxon>
        <taxon>Pucciniales</taxon>
        <taxon>Coleosporiaceae</taxon>
        <taxon>Cronartium</taxon>
    </lineage>
</organism>
<dbReference type="AlphaFoldDB" id="A0A9P6NGT7"/>
<sequence>MNSSDSYLTTSKTIINDKPTTTKNFHNAISSSNNLIHYHQSKLNEQQQTNNLRNSNIKTLTQQQTDPLISKIPNELLIEIFKSLPTLDHSLDLLSVSLVCKKWRGPAQTVLWRYLRFSHVDSVTAFAEAVKIRPDLCCLSKRLNFFTDDSEYLAYLDADAVFHSMESLTHLERFEVTVPYASGELYDSLCEELSGSPVKEILLSAEEGLGRGHVEASMRFPKLEFLSLNRLGSLGDLNSLAFDWIHPSKLFELVLVQPDLTGEDLSFLIYHTRKTLKKLTIDLTDITIEETRLTPEDLTSSLKFFGNHLTDLEIYWPDITNRFLNQAIEGLGNLINLKTDLNLFNHQEMFNQLIFYCPNLIKLEIRINSLKFLPPLKFFENFFNLKMKKISLSKFHISFKPRKEDLDDEDLVWNQEILNEWKNCLTKLKSSGIFLTSNFF</sequence>
<comment type="caution">
    <text evidence="2">The sequence shown here is derived from an EMBL/GenBank/DDBJ whole genome shotgun (WGS) entry which is preliminary data.</text>
</comment>
<evidence type="ECO:0000313" key="2">
    <source>
        <dbReference type="EMBL" id="KAG0143854.1"/>
    </source>
</evidence>
<dbReference type="EMBL" id="MU167309">
    <property type="protein sequence ID" value="KAG0143854.1"/>
    <property type="molecule type" value="Genomic_DNA"/>
</dbReference>
<keyword evidence="3" id="KW-1185">Reference proteome</keyword>
<dbReference type="SUPFAM" id="SSF52047">
    <property type="entry name" value="RNI-like"/>
    <property type="match status" value="1"/>
</dbReference>
<accession>A0A9P6NGT7</accession>
<proteinExistence type="predicted"/>
<gene>
    <name evidence="2" type="ORF">CROQUDRAFT_660747</name>
</gene>